<name>A0A7H4MJG1_KLEVA</name>
<protein>
    <submittedName>
        <fullName evidence="2">3-oxoadipate enol-lactonase</fullName>
        <ecNumber evidence="2">3.1.1.24</ecNumber>
    </submittedName>
</protein>
<evidence type="ECO:0000313" key="2">
    <source>
        <dbReference type="EMBL" id="STS90461.1"/>
    </source>
</evidence>
<dbReference type="EC" id="3.1.1.24" evidence="2"/>
<gene>
    <name evidence="2" type="primary">pcaD_1</name>
    <name evidence="2" type="ORF">NCTC9177_04358</name>
</gene>
<dbReference type="GO" id="GO:0047570">
    <property type="term" value="F:3-oxoadipate enol-lactonase activity"/>
    <property type="evidence" value="ECO:0007669"/>
    <property type="project" value="UniProtKB-EC"/>
</dbReference>
<dbReference type="PANTHER" id="PTHR43433">
    <property type="entry name" value="HYDROLASE, ALPHA/BETA FOLD FAMILY PROTEIN"/>
    <property type="match status" value="1"/>
</dbReference>
<accession>A0A7H4MJG1</accession>
<dbReference type="Proteomes" id="UP000254545">
    <property type="component" value="Unassembled WGS sequence"/>
</dbReference>
<dbReference type="InterPro" id="IPR000073">
    <property type="entry name" value="AB_hydrolase_1"/>
</dbReference>
<reference evidence="2 3" key="1">
    <citation type="submission" date="2018-06" db="EMBL/GenBank/DDBJ databases">
        <authorList>
            <consortium name="Pathogen Informatics"/>
            <person name="Doyle S."/>
        </authorList>
    </citation>
    <scope>NUCLEOTIDE SEQUENCE [LARGE SCALE GENOMIC DNA]</scope>
    <source>
        <strain evidence="2 3">NCTC9177</strain>
    </source>
</reference>
<dbReference type="PANTHER" id="PTHR43433:SF5">
    <property type="entry name" value="AB HYDROLASE-1 DOMAIN-CONTAINING PROTEIN"/>
    <property type="match status" value="1"/>
</dbReference>
<evidence type="ECO:0000313" key="3">
    <source>
        <dbReference type="Proteomes" id="UP000254545"/>
    </source>
</evidence>
<keyword evidence="2" id="KW-0378">Hydrolase</keyword>
<dbReference type="InterPro" id="IPR050471">
    <property type="entry name" value="AB_hydrolase"/>
</dbReference>
<dbReference type="InterPro" id="IPR029058">
    <property type="entry name" value="AB_hydrolase_fold"/>
</dbReference>
<dbReference type="Gene3D" id="3.40.50.1820">
    <property type="entry name" value="alpha/beta hydrolase"/>
    <property type="match status" value="1"/>
</dbReference>
<sequence>MNLDYQLDGPEGAPVIVLSNSLGTTRAMWQPQIEALTAHFRVLRYDTHGHGNTTKNGKVTLAQLGEDVIALLDHLNIDRAWFCGISMGGLTGLWLGRFAPERFYGLAVANTAARIGDQASWLSRARAVRQEGMAVVAAGRRIAGSLMRFARRRRRWWRRYATS</sequence>
<dbReference type="EMBL" id="UGKR01000003">
    <property type="protein sequence ID" value="STS90461.1"/>
    <property type="molecule type" value="Genomic_DNA"/>
</dbReference>
<dbReference type="AlphaFoldDB" id="A0A7H4MJG1"/>
<feature type="domain" description="AB hydrolase-1" evidence="1">
    <location>
        <begin position="14"/>
        <end position="122"/>
    </location>
</feature>
<comment type="caution">
    <text evidence="2">The sequence shown here is derived from an EMBL/GenBank/DDBJ whole genome shotgun (WGS) entry which is preliminary data.</text>
</comment>
<proteinExistence type="predicted"/>
<organism evidence="2 3">
    <name type="scientific">Klebsiella variicola</name>
    <dbReference type="NCBI Taxonomy" id="244366"/>
    <lineage>
        <taxon>Bacteria</taxon>
        <taxon>Pseudomonadati</taxon>
        <taxon>Pseudomonadota</taxon>
        <taxon>Gammaproteobacteria</taxon>
        <taxon>Enterobacterales</taxon>
        <taxon>Enterobacteriaceae</taxon>
        <taxon>Klebsiella/Raoultella group</taxon>
        <taxon>Klebsiella</taxon>
        <taxon>Klebsiella pneumoniae complex</taxon>
    </lineage>
</organism>
<evidence type="ECO:0000259" key="1">
    <source>
        <dbReference type="Pfam" id="PF00561"/>
    </source>
</evidence>
<dbReference type="SUPFAM" id="SSF53474">
    <property type="entry name" value="alpha/beta-Hydrolases"/>
    <property type="match status" value="1"/>
</dbReference>
<dbReference type="Pfam" id="PF00561">
    <property type="entry name" value="Abhydrolase_1"/>
    <property type="match status" value="1"/>
</dbReference>